<gene>
    <name evidence="3" type="ORF">GP486_005617</name>
</gene>
<evidence type="ECO:0000313" key="3">
    <source>
        <dbReference type="EMBL" id="KAH0556484.1"/>
    </source>
</evidence>
<keyword evidence="2" id="KW-1133">Transmembrane helix</keyword>
<comment type="caution">
    <text evidence="3">The sequence shown here is derived from an EMBL/GenBank/DDBJ whole genome shotgun (WGS) entry which is preliminary data.</text>
</comment>
<feature type="compositionally biased region" description="Low complexity" evidence="1">
    <location>
        <begin position="37"/>
        <end position="46"/>
    </location>
</feature>
<feature type="region of interest" description="Disordered" evidence="1">
    <location>
        <begin position="570"/>
        <end position="594"/>
    </location>
</feature>
<name>A0A9P8L8W8_9PEZI</name>
<dbReference type="AlphaFoldDB" id="A0A9P8L8W8"/>
<feature type="transmembrane region" description="Helical" evidence="2">
    <location>
        <begin position="219"/>
        <end position="241"/>
    </location>
</feature>
<sequence length="710" mass="77056">MGRQQYIARLALGRSAYEPLEPEESAESLRRLEAALSRSSASPSASGEHYVQQFDSSGRPINPASRIAAREMVRAQNDVLATVGVCYGIAADRGSALSRSKSERDNLESVMRENEVGLFIGAADLGVLFLGNWWLDGIRHRVQVFKSFSDVSFNEMFWIQRKRYGLGAMLFAGMPAHIAFMVLNAGREYIQSKLISYLHYSNLTSDMKRRKRNRKLIGYLDRLLNFSSFFLLSPLMIYSILQTLNLLPPYPLFPGLQAFVPLSPTSPLQLPAMPGVVTPRTVARLIWSSITSPIVLLYTFCHVREIIDYQSFILIRDLVTKPDYPDPWSIKGAIEDELDRDTIPGLGGPGLMGIELEADSSNPATWTLDNLRQAGDWLAGMVRTGSGELTGRVPSAPVVTSVAASGGFAVAPAANMEAATILEGTGRQSAISNDRGHRAVVEDLAIPPGPFESGTADSSPILRPSRAARGSNTSPVLVHLDRPGRAGNAPEREPSSPSSEASGAEHVSAEGAPGNRTEMGAEGIELEILGAPPVYANNISASPPVGLGEARLDPYFNEIARAWGQDDADQLEQSSSLSNSGRRHRVQSQRHRVTTLSSHPADVIASHMSSYLATWITLPLETMLQRTIATSFLTAANTPAGRESAAFFLPEIYPPLVGLGLSRSIFGRGSRGQLQTGTLPGRGELDSFPGWVFWSDLGREEVVRVGKTMT</sequence>
<feature type="transmembrane region" description="Helical" evidence="2">
    <location>
        <begin position="164"/>
        <end position="183"/>
    </location>
</feature>
<feature type="transmembrane region" description="Helical" evidence="2">
    <location>
        <begin position="116"/>
        <end position="135"/>
    </location>
</feature>
<keyword evidence="2" id="KW-0812">Transmembrane</keyword>
<organism evidence="3 4">
    <name type="scientific">Trichoglossum hirsutum</name>
    <dbReference type="NCBI Taxonomy" id="265104"/>
    <lineage>
        <taxon>Eukaryota</taxon>
        <taxon>Fungi</taxon>
        <taxon>Dikarya</taxon>
        <taxon>Ascomycota</taxon>
        <taxon>Pezizomycotina</taxon>
        <taxon>Geoglossomycetes</taxon>
        <taxon>Geoglossales</taxon>
        <taxon>Geoglossaceae</taxon>
        <taxon>Trichoglossum</taxon>
    </lineage>
</organism>
<dbReference type="EMBL" id="JAGHQM010001083">
    <property type="protein sequence ID" value="KAH0556484.1"/>
    <property type="molecule type" value="Genomic_DNA"/>
</dbReference>
<proteinExistence type="predicted"/>
<feature type="compositionally biased region" description="Basic and acidic residues" evidence="1">
    <location>
        <begin position="479"/>
        <end position="494"/>
    </location>
</feature>
<keyword evidence="4" id="KW-1185">Reference proteome</keyword>
<feature type="region of interest" description="Disordered" evidence="1">
    <location>
        <begin position="37"/>
        <end position="56"/>
    </location>
</feature>
<feature type="compositionally biased region" description="Basic residues" evidence="1">
    <location>
        <begin position="581"/>
        <end position="593"/>
    </location>
</feature>
<evidence type="ECO:0000256" key="1">
    <source>
        <dbReference type="SAM" id="MobiDB-lite"/>
    </source>
</evidence>
<keyword evidence="2" id="KW-0472">Membrane</keyword>
<protein>
    <submittedName>
        <fullName evidence="3">Uncharacterized protein</fullName>
    </submittedName>
</protein>
<evidence type="ECO:0000313" key="4">
    <source>
        <dbReference type="Proteomes" id="UP000750711"/>
    </source>
</evidence>
<reference evidence="3" key="1">
    <citation type="submission" date="2021-03" db="EMBL/GenBank/DDBJ databases">
        <title>Comparative genomics and phylogenomic investigation of the class Geoglossomycetes provide insights into ecological specialization and systematics.</title>
        <authorList>
            <person name="Melie T."/>
            <person name="Pirro S."/>
            <person name="Miller A.N."/>
            <person name="Quandt A."/>
        </authorList>
    </citation>
    <scope>NUCLEOTIDE SEQUENCE</scope>
    <source>
        <strain evidence="3">CAQ_001_2017</strain>
    </source>
</reference>
<feature type="region of interest" description="Disordered" evidence="1">
    <location>
        <begin position="445"/>
        <end position="517"/>
    </location>
</feature>
<accession>A0A9P8L8W8</accession>
<evidence type="ECO:0000256" key="2">
    <source>
        <dbReference type="SAM" id="Phobius"/>
    </source>
</evidence>
<feature type="compositionally biased region" description="Low complexity" evidence="1">
    <location>
        <begin position="495"/>
        <end position="505"/>
    </location>
</feature>
<dbReference type="Proteomes" id="UP000750711">
    <property type="component" value="Unassembled WGS sequence"/>
</dbReference>